<reference evidence="2 3" key="1">
    <citation type="submission" date="2023-01" db="EMBL/GenBank/DDBJ databases">
        <title>Novel species of the genus Vogesella isolated from rivers.</title>
        <authorList>
            <person name="Lu H."/>
        </authorList>
    </citation>
    <scope>NUCLEOTIDE SEQUENCE [LARGE SCALE GENOMIC DNA]</scope>
    <source>
        <strain evidence="2 3">DC21W</strain>
    </source>
</reference>
<dbReference type="InterPro" id="IPR017926">
    <property type="entry name" value="GATASE"/>
</dbReference>
<dbReference type="CDD" id="cd01741">
    <property type="entry name" value="GATase1_1"/>
    <property type="match status" value="1"/>
</dbReference>
<evidence type="ECO:0000313" key="2">
    <source>
        <dbReference type="EMBL" id="MDC7716394.1"/>
    </source>
</evidence>
<accession>A0ABT5IV28</accession>
<dbReference type="Proteomes" id="UP001219956">
    <property type="component" value="Unassembled WGS sequence"/>
</dbReference>
<dbReference type="InterPro" id="IPR044992">
    <property type="entry name" value="ChyE-like"/>
</dbReference>
<keyword evidence="3" id="KW-1185">Reference proteome</keyword>
<dbReference type="RefSeq" id="WP_272750802.1">
    <property type="nucleotide sequence ID" value="NZ_JAQQLF010000004.1"/>
</dbReference>
<dbReference type="PANTHER" id="PTHR42695">
    <property type="entry name" value="GLUTAMINE AMIDOTRANSFERASE YLR126C-RELATED"/>
    <property type="match status" value="1"/>
</dbReference>
<evidence type="ECO:0000313" key="3">
    <source>
        <dbReference type="Proteomes" id="UP001219956"/>
    </source>
</evidence>
<dbReference type="NCBIfam" id="NF006562">
    <property type="entry name" value="PRK09065.1"/>
    <property type="match status" value="1"/>
</dbReference>
<protein>
    <submittedName>
        <fullName evidence="2">Glutamine amidotransferase</fullName>
    </submittedName>
</protein>
<dbReference type="SUPFAM" id="SSF52317">
    <property type="entry name" value="Class I glutamine amidotransferase-like"/>
    <property type="match status" value="1"/>
</dbReference>
<dbReference type="Pfam" id="PF00117">
    <property type="entry name" value="GATase"/>
    <property type="match status" value="1"/>
</dbReference>
<organism evidence="2 3">
    <name type="scientific">Vogesella aquatica</name>
    <dbReference type="NCBI Taxonomy" id="2984206"/>
    <lineage>
        <taxon>Bacteria</taxon>
        <taxon>Pseudomonadati</taxon>
        <taxon>Pseudomonadota</taxon>
        <taxon>Betaproteobacteria</taxon>
        <taxon>Neisseriales</taxon>
        <taxon>Chromobacteriaceae</taxon>
        <taxon>Vogesella</taxon>
    </lineage>
</organism>
<dbReference type="PROSITE" id="PS51273">
    <property type="entry name" value="GATASE_TYPE_1"/>
    <property type="match status" value="1"/>
</dbReference>
<keyword evidence="2" id="KW-0315">Glutamine amidotransferase</keyword>
<dbReference type="Gene3D" id="3.40.50.880">
    <property type="match status" value="1"/>
</dbReference>
<evidence type="ECO:0000259" key="1">
    <source>
        <dbReference type="Pfam" id="PF00117"/>
    </source>
</evidence>
<feature type="domain" description="Glutamine amidotransferase" evidence="1">
    <location>
        <begin position="18"/>
        <end position="192"/>
    </location>
</feature>
<dbReference type="EMBL" id="JAQQLF010000004">
    <property type="protein sequence ID" value="MDC7716394.1"/>
    <property type="molecule type" value="Genomic_DNA"/>
</dbReference>
<gene>
    <name evidence="2" type="ORF">PQU95_04040</name>
</gene>
<dbReference type="InterPro" id="IPR029062">
    <property type="entry name" value="Class_I_gatase-like"/>
</dbReference>
<dbReference type="PANTHER" id="PTHR42695:SF5">
    <property type="entry name" value="GLUTAMINE AMIDOTRANSFERASE YLR126C-RELATED"/>
    <property type="match status" value="1"/>
</dbReference>
<proteinExistence type="predicted"/>
<comment type="caution">
    <text evidence="2">The sequence shown here is derived from an EMBL/GenBank/DDBJ whole genome shotgun (WGS) entry which is preliminary data.</text>
</comment>
<sequence length="240" mass="25997">MKQKLIIKTGEPGTPVRDHRGRFEDWIVREMGEQPGSWRVVWVAAGETLPPVEQVAGAVITGSLAMVSDRLPWSEATAAWLRQAHAAQLPLLGICFGHQLLAHALGGEVGYHPQGPEVGSVEIQRHEHAVADPLLGELPPRFAANAFHWQTVLRLPPGATLLASNAMEPHHAFRLGNTWGLQFHPEFDADATRHFIQLAAPALEKAGLQPPQLAQQVCPTPEAASLLRRFAVLLAGPATA</sequence>
<name>A0ABT5IV28_9NEIS</name>